<dbReference type="Proteomes" id="UP001228049">
    <property type="component" value="Unassembled WGS sequence"/>
</dbReference>
<dbReference type="AlphaFoldDB" id="A0AAD9CQU5"/>
<proteinExistence type="predicted"/>
<feature type="non-terminal residue" evidence="1">
    <location>
        <position position="1"/>
    </location>
</feature>
<sequence length="72" mass="7906">GGWRNQKKSLLENVIVSGGADDTLLTAHGGLNAYPLHGPHHLHFVSRTGLIFSTWNVNSPTSTKLTFPQWLL</sequence>
<comment type="caution">
    <text evidence="1">The sequence shown here is derived from an EMBL/GenBank/DDBJ whole genome shotgun (WGS) entry which is preliminary data.</text>
</comment>
<keyword evidence="2" id="KW-1185">Reference proteome</keyword>
<gene>
    <name evidence="1" type="ORF">KUDE01_008960</name>
</gene>
<reference evidence="1" key="1">
    <citation type="submission" date="2023-04" db="EMBL/GenBank/DDBJ databases">
        <title>Chromosome-level genome of Chaenocephalus aceratus.</title>
        <authorList>
            <person name="Park H."/>
        </authorList>
    </citation>
    <scope>NUCLEOTIDE SEQUENCE</scope>
    <source>
        <strain evidence="1">DE</strain>
        <tissue evidence="1">Muscle</tissue>
    </source>
</reference>
<protein>
    <submittedName>
        <fullName evidence="1">Insulin-induced 1 protein</fullName>
    </submittedName>
</protein>
<name>A0AAD9CQU5_DISEL</name>
<accession>A0AAD9CQU5</accession>
<organism evidence="1 2">
    <name type="scientific">Dissostichus eleginoides</name>
    <name type="common">Patagonian toothfish</name>
    <name type="synonym">Dissostichus amissus</name>
    <dbReference type="NCBI Taxonomy" id="100907"/>
    <lineage>
        <taxon>Eukaryota</taxon>
        <taxon>Metazoa</taxon>
        <taxon>Chordata</taxon>
        <taxon>Craniata</taxon>
        <taxon>Vertebrata</taxon>
        <taxon>Euteleostomi</taxon>
        <taxon>Actinopterygii</taxon>
        <taxon>Neopterygii</taxon>
        <taxon>Teleostei</taxon>
        <taxon>Neoteleostei</taxon>
        <taxon>Acanthomorphata</taxon>
        <taxon>Eupercaria</taxon>
        <taxon>Perciformes</taxon>
        <taxon>Notothenioidei</taxon>
        <taxon>Nototheniidae</taxon>
        <taxon>Dissostichus</taxon>
    </lineage>
</organism>
<evidence type="ECO:0000313" key="2">
    <source>
        <dbReference type="Proteomes" id="UP001228049"/>
    </source>
</evidence>
<evidence type="ECO:0000313" key="1">
    <source>
        <dbReference type="EMBL" id="KAK1906564.1"/>
    </source>
</evidence>
<feature type="non-terminal residue" evidence="1">
    <location>
        <position position="72"/>
    </location>
</feature>
<dbReference type="EMBL" id="JASDAP010000001">
    <property type="protein sequence ID" value="KAK1906564.1"/>
    <property type="molecule type" value="Genomic_DNA"/>
</dbReference>